<dbReference type="STRING" id="179408.Osc7112_3164"/>
<dbReference type="AlphaFoldDB" id="K9VK18"/>
<name>K9VK18_9CYAN</name>
<organism evidence="1 2">
    <name type="scientific">Phormidium nigroviride PCC 7112</name>
    <dbReference type="NCBI Taxonomy" id="179408"/>
    <lineage>
        <taxon>Bacteria</taxon>
        <taxon>Bacillati</taxon>
        <taxon>Cyanobacteriota</taxon>
        <taxon>Cyanophyceae</taxon>
        <taxon>Oscillatoriophycideae</taxon>
        <taxon>Oscillatoriales</taxon>
        <taxon>Oscillatoriaceae</taxon>
        <taxon>Phormidium</taxon>
    </lineage>
</organism>
<gene>
    <name evidence="1" type="ORF">Osc7112_3164</name>
</gene>
<accession>K9VK18</accession>
<dbReference type="KEGG" id="oni:Osc7112_3164"/>
<evidence type="ECO:0000313" key="2">
    <source>
        <dbReference type="Proteomes" id="UP000010478"/>
    </source>
</evidence>
<sequence length="164" mass="17847">MALVSESILGKLEQQLCFSSAVEIKALKTEISSKQKNTGQITTGFKTMAKSIPDHPFLIESLRKNPALSAAYITATIEEIDPEPELLKLALGDVAEALGQPKMTPEEYELHLKKLDELLSQQGSDAIYNLGTWLNALGLKLTVAVCTDTEDNTANAETRSEITV</sequence>
<proteinExistence type="predicted"/>
<dbReference type="Proteomes" id="UP000010478">
    <property type="component" value="Chromosome"/>
</dbReference>
<protein>
    <submittedName>
        <fullName evidence="1">Uncharacterized protein</fullName>
    </submittedName>
</protein>
<evidence type="ECO:0000313" key="1">
    <source>
        <dbReference type="EMBL" id="AFZ07550.1"/>
    </source>
</evidence>
<dbReference type="HOGENOM" id="CLU_1617353_0_0_3"/>
<dbReference type="EMBL" id="CP003614">
    <property type="protein sequence ID" value="AFZ07550.1"/>
    <property type="molecule type" value="Genomic_DNA"/>
</dbReference>
<keyword evidence="2" id="KW-1185">Reference proteome</keyword>
<dbReference type="eggNOG" id="COG3636">
    <property type="taxonomic scope" value="Bacteria"/>
</dbReference>
<reference evidence="1 2" key="1">
    <citation type="submission" date="2012-05" db="EMBL/GenBank/DDBJ databases">
        <title>Finished chromosome of genome of Oscillatoria sp. PCC 7112.</title>
        <authorList>
            <consortium name="US DOE Joint Genome Institute"/>
            <person name="Gugger M."/>
            <person name="Coursin T."/>
            <person name="Rippka R."/>
            <person name="Tandeau De Marsac N."/>
            <person name="Huntemann M."/>
            <person name="Wei C.-L."/>
            <person name="Han J."/>
            <person name="Detter J.C."/>
            <person name="Han C."/>
            <person name="Tapia R."/>
            <person name="Davenport K."/>
            <person name="Daligault H."/>
            <person name="Erkkila T."/>
            <person name="Gu W."/>
            <person name="Munk A.C.C."/>
            <person name="Teshima H."/>
            <person name="Xu Y."/>
            <person name="Chain P."/>
            <person name="Chen A."/>
            <person name="Krypides N."/>
            <person name="Mavromatis K."/>
            <person name="Markowitz V."/>
            <person name="Szeto E."/>
            <person name="Ivanova N."/>
            <person name="Mikhailova N."/>
            <person name="Ovchinnikova G."/>
            <person name="Pagani I."/>
            <person name="Pati A."/>
            <person name="Goodwin L."/>
            <person name="Peters L."/>
            <person name="Pitluck S."/>
            <person name="Woyke T."/>
            <person name="Kerfeld C."/>
        </authorList>
    </citation>
    <scope>NUCLEOTIDE SEQUENCE [LARGE SCALE GENOMIC DNA]</scope>
    <source>
        <strain evidence="1 2">PCC 7112</strain>
    </source>
</reference>